<evidence type="ECO:0000256" key="2">
    <source>
        <dbReference type="ARBA" id="ARBA00022837"/>
    </source>
</evidence>
<dbReference type="OrthoDB" id="26525at2759"/>
<dbReference type="SMART" id="SM00054">
    <property type="entry name" value="EFh"/>
    <property type="match status" value="4"/>
</dbReference>
<evidence type="ECO:0000313" key="7">
    <source>
        <dbReference type="Proteomes" id="UP001165085"/>
    </source>
</evidence>
<evidence type="ECO:0000313" key="6">
    <source>
        <dbReference type="EMBL" id="GMH80011.1"/>
    </source>
</evidence>
<dbReference type="GO" id="GO:0005509">
    <property type="term" value="F:calcium ion binding"/>
    <property type="evidence" value="ECO:0007669"/>
    <property type="project" value="InterPro"/>
</dbReference>
<dbReference type="SUPFAM" id="SSF47473">
    <property type="entry name" value="EF-hand"/>
    <property type="match status" value="1"/>
</dbReference>
<keyword evidence="2" id="KW-0106">Calcium</keyword>
<feature type="compositionally biased region" description="Basic and acidic residues" evidence="4">
    <location>
        <begin position="59"/>
        <end position="68"/>
    </location>
</feature>
<dbReference type="PROSITE" id="PS50222">
    <property type="entry name" value="EF_HAND_2"/>
    <property type="match status" value="4"/>
</dbReference>
<feature type="compositionally biased region" description="Acidic residues" evidence="4">
    <location>
        <begin position="426"/>
        <end position="436"/>
    </location>
</feature>
<proteinExistence type="predicted"/>
<evidence type="ECO:0000256" key="4">
    <source>
        <dbReference type="SAM" id="MobiDB-lite"/>
    </source>
</evidence>
<feature type="coiled-coil region" evidence="3">
    <location>
        <begin position="303"/>
        <end position="330"/>
    </location>
</feature>
<keyword evidence="1" id="KW-0677">Repeat</keyword>
<organism evidence="6 7">
    <name type="scientific">Triparma strigata</name>
    <dbReference type="NCBI Taxonomy" id="1606541"/>
    <lineage>
        <taxon>Eukaryota</taxon>
        <taxon>Sar</taxon>
        <taxon>Stramenopiles</taxon>
        <taxon>Ochrophyta</taxon>
        <taxon>Bolidophyceae</taxon>
        <taxon>Parmales</taxon>
        <taxon>Triparmaceae</taxon>
        <taxon>Triparma</taxon>
    </lineage>
</organism>
<feature type="region of interest" description="Disordered" evidence="4">
    <location>
        <begin position="1"/>
        <end position="99"/>
    </location>
</feature>
<comment type="caution">
    <text evidence="6">The sequence shown here is derived from an EMBL/GenBank/DDBJ whole genome shotgun (WGS) entry which is preliminary data.</text>
</comment>
<evidence type="ECO:0000256" key="3">
    <source>
        <dbReference type="SAM" id="Coils"/>
    </source>
</evidence>
<dbReference type="InterPro" id="IPR018247">
    <property type="entry name" value="EF_Hand_1_Ca_BS"/>
</dbReference>
<name>A0A9W7B0S2_9STRA</name>
<sequence>MARQIEIISPNGTLVSSPVDFIFSPQKPSFSNRLERTPKLPAARSPAAAQHDPFASPRSRGDYERSDKMSSSSVAASPHAPASPETPGRAARYAGRRAQWIQDTERTRLESELERKSAEADKIIMEENERRREALQHPHMMNGGDNEDFFFNSPKFILYSIRTYCLSKPCHKFKDLFMQYDENSDGSLDVGEIHHGIVRMGFDVPIETAVEIMRMIDLDGNNKLDFSEFRCAVLDERIAADFEEHEMRMYNECRLQEEYRERCLVEPIRASIMGPAAEPLPSEGYKYHRDVLDKQLSGLTPKLTAKEKVMKDIEEKRLALKQELMEKKKADALRHGEKDSIEKQQFMTNIEDKFKNLRAAFKRMDADGSGFLDKSEMEKVCFELNLPKSWTEALIADADKDGDGEISYVEFAKALERKSTLGKVEDQDEGESDAESGEQNSKGILPAVMGDFNYRSGPSVPKAMPLAGGWDLASRKKKSKEPLLFSAHASHINNGSQVLQDGMTQCCVRPMSHTIKAKAPHFLK</sequence>
<keyword evidence="7" id="KW-1185">Reference proteome</keyword>
<keyword evidence="3" id="KW-0175">Coiled coil</keyword>
<feature type="compositionally biased region" description="Low complexity" evidence="4">
    <location>
        <begin position="70"/>
        <end position="98"/>
    </location>
</feature>
<feature type="domain" description="EF-hand" evidence="5">
    <location>
        <begin position="392"/>
        <end position="421"/>
    </location>
</feature>
<protein>
    <recommendedName>
        <fullName evidence="5">EF-hand domain-containing protein</fullName>
    </recommendedName>
</protein>
<dbReference type="CDD" id="cd00051">
    <property type="entry name" value="EFh"/>
    <property type="match status" value="2"/>
</dbReference>
<dbReference type="InterPro" id="IPR011992">
    <property type="entry name" value="EF-hand-dom_pair"/>
</dbReference>
<feature type="region of interest" description="Disordered" evidence="4">
    <location>
        <begin position="420"/>
        <end position="442"/>
    </location>
</feature>
<dbReference type="Gene3D" id="1.10.238.10">
    <property type="entry name" value="EF-hand"/>
    <property type="match status" value="2"/>
</dbReference>
<evidence type="ECO:0000259" key="5">
    <source>
        <dbReference type="PROSITE" id="PS50222"/>
    </source>
</evidence>
<dbReference type="InterPro" id="IPR002048">
    <property type="entry name" value="EF_hand_dom"/>
</dbReference>
<dbReference type="PROSITE" id="PS00018">
    <property type="entry name" value="EF_HAND_1"/>
    <property type="match status" value="4"/>
</dbReference>
<dbReference type="Proteomes" id="UP001165085">
    <property type="component" value="Unassembled WGS sequence"/>
</dbReference>
<feature type="domain" description="EF-hand" evidence="5">
    <location>
        <begin position="352"/>
        <end position="387"/>
    </location>
</feature>
<dbReference type="AlphaFoldDB" id="A0A9W7B0S2"/>
<feature type="domain" description="EF-hand" evidence="5">
    <location>
        <begin position="168"/>
        <end position="203"/>
    </location>
</feature>
<dbReference type="EMBL" id="BRXY01000240">
    <property type="protein sequence ID" value="GMH80011.1"/>
    <property type="molecule type" value="Genomic_DNA"/>
</dbReference>
<dbReference type="PANTHER" id="PTHR23050">
    <property type="entry name" value="CALCIUM BINDING PROTEIN"/>
    <property type="match status" value="1"/>
</dbReference>
<reference evidence="7" key="1">
    <citation type="journal article" date="2023" name="Commun. Biol.">
        <title>Genome analysis of Parmales, the sister group of diatoms, reveals the evolutionary specialization of diatoms from phago-mixotrophs to photoautotrophs.</title>
        <authorList>
            <person name="Ban H."/>
            <person name="Sato S."/>
            <person name="Yoshikawa S."/>
            <person name="Yamada K."/>
            <person name="Nakamura Y."/>
            <person name="Ichinomiya M."/>
            <person name="Sato N."/>
            <person name="Blanc-Mathieu R."/>
            <person name="Endo H."/>
            <person name="Kuwata A."/>
            <person name="Ogata H."/>
        </authorList>
    </citation>
    <scope>NUCLEOTIDE SEQUENCE [LARGE SCALE GENOMIC DNA]</scope>
    <source>
        <strain evidence="7">NIES 3701</strain>
    </source>
</reference>
<feature type="domain" description="EF-hand" evidence="5">
    <location>
        <begin position="204"/>
        <end position="239"/>
    </location>
</feature>
<dbReference type="Pfam" id="PF13499">
    <property type="entry name" value="EF-hand_7"/>
    <property type="match status" value="2"/>
</dbReference>
<gene>
    <name evidence="6" type="ORF">TrST_g2819</name>
</gene>
<dbReference type="InterPro" id="IPR050145">
    <property type="entry name" value="Centrin_CML-like"/>
</dbReference>
<evidence type="ECO:0000256" key="1">
    <source>
        <dbReference type="ARBA" id="ARBA00022737"/>
    </source>
</evidence>
<accession>A0A9W7B0S2</accession>